<sequence>MEQNPILEQLEEYSNNLEKEIAVLQEKRCISYKPLLESLKKQYAFAHFLMYKESVFDTMPQGYKTLLSKALSDVLVIHSTVTIGCVTQSYNIVRSLFETYANLMYINKNFEANMKYYEDYTIFAQYHKLEEHKNDPDYKYDPYFIQFKNRTEGPLQEKYSFIENNYKERKNWYFIPLSEDIKNHPDLTDQEKKKKNINFKTLCEITGNEKMYQKLYPSTSNAAHSTSLVHNLQSQSVASQTGTVISLVNLSIHLLSQMLLVGLNRQIETGHEECEKYREIRFA</sequence>
<dbReference type="AlphaFoldDB" id="A0AAE5PAJ6"/>
<dbReference type="Proteomes" id="UP000220341">
    <property type="component" value="Unassembled WGS sequence"/>
</dbReference>
<comment type="caution">
    <text evidence="1">The sequence shown here is derived from an EMBL/GenBank/DDBJ whole genome shotgun (WGS) entry which is preliminary data.</text>
</comment>
<name>A0AAE5PAJ6_PRIMG</name>
<reference evidence="1 2" key="1">
    <citation type="submission" date="2017-09" db="EMBL/GenBank/DDBJ databases">
        <title>Large-scale bioinformatics analysis of Bacillus genomes uncovers conserved roles of natural products in bacterial physiology.</title>
        <authorList>
            <consortium name="Agbiome Team Llc"/>
            <person name="Bleich R.M."/>
            <person name="Kirk G.J."/>
            <person name="Santa Maria K.C."/>
            <person name="Allen S.E."/>
            <person name="Farag S."/>
            <person name="Shank E.A."/>
            <person name="Bowers A."/>
        </authorList>
    </citation>
    <scope>NUCLEOTIDE SEQUENCE [LARGE SCALE GENOMIC DNA]</scope>
    <source>
        <strain evidence="1 2">AFS003013</strain>
    </source>
</reference>
<gene>
    <name evidence="1" type="ORF">CN497_06150</name>
</gene>
<accession>A0AAE5PAJ6</accession>
<proteinExistence type="predicted"/>
<dbReference type="InterPro" id="IPR043733">
    <property type="entry name" value="DUF5677"/>
</dbReference>
<dbReference type="Pfam" id="PF18928">
    <property type="entry name" value="DUF5677"/>
    <property type="match status" value="1"/>
</dbReference>
<organism evidence="1 2">
    <name type="scientific">Priestia megaterium</name>
    <name type="common">Bacillus megaterium</name>
    <dbReference type="NCBI Taxonomy" id="1404"/>
    <lineage>
        <taxon>Bacteria</taxon>
        <taxon>Bacillati</taxon>
        <taxon>Bacillota</taxon>
        <taxon>Bacilli</taxon>
        <taxon>Bacillales</taxon>
        <taxon>Bacillaceae</taxon>
        <taxon>Priestia</taxon>
    </lineage>
</organism>
<evidence type="ECO:0000313" key="2">
    <source>
        <dbReference type="Proteomes" id="UP000220341"/>
    </source>
</evidence>
<dbReference type="EMBL" id="NTYW01000005">
    <property type="protein sequence ID" value="PES41098.1"/>
    <property type="molecule type" value="Genomic_DNA"/>
</dbReference>
<dbReference type="RefSeq" id="WP_098277823.1">
    <property type="nucleotide sequence ID" value="NZ_CATKQG010000043.1"/>
</dbReference>
<evidence type="ECO:0000313" key="1">
    <source>
        <dbReference type="EMBL" id="PES41098.1"/>
    </source>
</evidence>
<protein>
    <submittedName>
        <fullName evidence="1">Uncharacterized protein</fullName>
    </submittedName>
</protein>